<sequence length="375" mass="42659">MALMQKIIFCGVTTASGQMWRTQRNLVLRFMRNFSIGKAGFEGSISQEVLALIRELKKFREKPVKTAHLFHSAISNIICLVVYGTRYDYDDPKFKERLKLINRTFELLGSGSIFFMPFTDLVAGIIPSLWELTPKLYKIHQLCQGSPPLASGRLRSPERPNRFPLPVREIDAIVGRDHLPQMSDKPHLHFTEATILEVQRISNVVPLGVPHQAREDATVMGYTIPRGTILLPNFWALGHDPKVWPEPHLFKPEGFLDKDGQVTKKDEFTQFSVGRRMCLGEPFAKMELFLFFSGLLHQFTFQRPQGAPPISFKSRAGFTLTPISFEVCAIVRAQRGDSAFNRLFTDSEVHLLDQLIPGLKLIFKRLTYSVVVKTS</sequence>
<gene>
    <name evidence="7" type="primary">LOC110989862</name>
</gene>
<dbReference type="GO" id="GO:0020037">
    <property type="term" value="F:heme binding"/>
    <property type="evidence" value="ECO:0007669"/>
    <property type="project" value="InterPro"/>
</dbReference>
<keyword evidence="3 4" id="KW-0408">Iron</keyword>
<keyword evidence="4 5" id="KW-0349">Heme</keyword>
<dbReference type="GO" id="GO:0016705">
    <property type="term" value="F:oxidoreductase activity, acting on paired donors, with incorporation or reduction of molecular oxygen"/>
    <property type="evidence" value="ECO:0007669"/>
    <property type="project" value="InterPro"/>
</dbReference>
<dbReference type="InterPro" id="IPR002401">
    <property type="entry name" value="Cyt_P450_E_grp-I"/>
</dbReference>
<dbReference type="AlphaFoldDB" id="A0A8B7ZXU2"/>
<dbReference type="SUPFAM" id="SSF48264">
    <property type="entry name" value="Cytochrome P450"/>
    <property type="match status" value="1"/>
</dbReference>
<feature type="binding site" description="axial binding residue" evidence="4">
    <location>
        <position position="278"/>
    </location>
    <ligand>
        <name>heme</name>
        <dbReference type="ChEBI" id="CHEBI:30413"/>
    </ligand>
    <ligandPart>
        <name>Fe</name>
        <dbReference type="ChEBI" id="CHEBI:18248"/>
    </ligandPart>
</feature>
<dbReference type="PRINTS" id="PR00463">
    <property type="entry name" value="EP450I"/>
</dbReference>
<dbReference type="GO" id="GO:0004497">
    <property type="term" value="F:monooxygenase activity"/>
    <property type="evidence" value="ECO:0007669"/>
    <property type="project" value="UniProtKB-KW"/>
</dbReference>
<dbReference type="GO" id="GO:0005506">
    <property type="term" value="F:iron ion binding"/>
    <property type="evidence" value="ECO:0007669"/>
    <property type="project" value="InterPro"/>
</dbReference>
<dbReference type="Proteomes" id="UP000694845">
    <property type="component" value="Unplaced"/>
</dbReference>
<dbReference type="InterPro" id="IPR036396">
    <property type="entry name" value="Cyt_P450_sf"/>
</dbReference>
<evidence type="ECO:0000256" key="3">
    <source>
        <dbReference type="ARBA" id="ARBA00023004"/>
    </source>
</evidence>
<dbReference type="OMA" id="EQCKEMH"/>
<keyword evidence="2 4" id="KW-0479">Metal-binding</keyword>
<comment type="cofactor">
    <cofactor evidence="4">
        <name>heme</name>
        <dbReference type="ChEBI" id="CHEBI:30413"/>
    </cofactor>
</comment>
<proteinExistence type="inferred from homology"/>
<dbReference type="GeneID" id="110989862"/>
<comment type="similarity">
    <text evidence="1 5">Belongs to the cytochrome P450 family.</text>
</comment>
<dbReference type="Gene3D" id="1.10.630.10">
    <property type="entry name" value="Cytochrome P450"/>
    <property type="match status" value="2"/>
</dbReference>
<evidence type="ECO:0000256" key="4">
    <source>
        <dbReference type="PIRSR" id="PIRSR602401-1"/>
    </source>
</evidence>
<dbReference type="InterPro" id="IPR017972">
    <property type="entry name" value="Cyt_P450_CS"/>
</dbReference>
<name>A0A8B7ZXU2_ACAPL</name>
<dbReference type="PROSITE" id="PS00086">
    <property type="entry name" value="CYTOCHROME_P450"/>
    <property type="match status" value="1"/>
</dbReference>
<evidence type="ECO:0000256" key="5">
    <source>
        <dbReference type="RuleBase" id="RU000461"/>
    </source>
</evidence>
<dbReference type="OrthoDB" id="2789670at2759"/>
<accession>A0A8B7ZXU2</accession>
<dbReference type="PANTHER" id="PTHR24300">
    <property type="entry name" value="CYTOCHROME P450 508A4-RELATED"/>
    <property type="match status" value="1"/>
</dbReference>
<dbReference type="KEGG" id="aplc:110989862"/>
<protein>
    <submittedName>
        <fullName evidence="7">Cytochrome P450 2B2-like</fullName>
    </submittedName>
</protein>
<dbReference type="InterPro" id="IPR050182">
    <property type="entry name" value="Cytochrome_P450_fam2"/>
</dbReference>
<dbReference type="InterPro" id="IPR001128">
    <property type="entry name" value="Cyt_P450"/>
</dbReference>
<organism evidence="6 7">
    <name type="scientific">Acanthaster planci</name>
    <name type="common">Crown-of-thorns starfish</name>
    <dbReference type="NCBI Taxonomy" id="133434"/>
    <lineage>
        <taxon>Eukaryota</taxon>
        <taxon>Metazoa</taxon>
        <taxon>Echinodermata</taxon>
        <taxon>Eleutherozoa</taxon>
        <taxon>Asterozoa</taxon>
        <taxon>Asteroidea</taxon>
        <taxon>Valvatacea</taxon>
        <taxon>Valvatida</taxon>
        <taxon>Acanthasteridae</taxon>
        <taxon>Acanthaster</taxon>
    </lineage>
</organism>
<dbReference type="Pfam" id="PF00067">
    <property type="entry name" value="p450"/>
    <property type="match status" value="2"/>
</dbReference>
<evidence type="ECO:0000256" key="2">
    <source>
        <dbReference type="ARBA" id="ARBA00022723"/>
    </source>
</evidence>
<reference evidence="7" key="1">
    <citation type="submission" date="2025-08" db="UniProtKB">
        <authorList>
            <consortium name="RefSeq"/>
        </authorList>
    </citation>
    <scope>IDENTIFICATION</scope>
</reference>
<keyword evidence="5" id="KW-0503">Monooxygenase</keyword>
<evidence type="ECO:0000313" key="6">
    <source>
        <dbReference type="Proteomes" id="UP000694845"/>
    </source>
</evidence>
<keyword evidence="5" id="KW-0560">Oxidoreductase</keyword>
<evidence type="ECO:0000256" key="1">
    <source>
        <dbReference type="ARBA" id="ARBA00010617"/>
    </source>
</evidence>
<dbReference type="RefSeq" id="XP_022110234.1">
    <property type="nucleotide sequence ID" value="XM_022254542.1"/>
</dbReference>
<evidence type="ECO:0000313" key="7">
    <source>
        <dbReference type="RefSeq" id="XP_022110234.1"/>
    </source>
</evidence>
<keyword evidence="6" id="KW-1185">Reference proteome</keyword>